<protein>
    <submittedName>
        <fullName evidence="3">Uncharacterized protein</fullName>
    </submittedName>
</protein>
<evidence type="ECO:0000256" key="1">
    <source>
        <dbReference type="SAM" id="Coils"/>
    </source>
</evidence>
<accession>A0ABX1TTP0</accession>
<evidence type="ECO:0000313" key="4">
    <source>
        <dbReference type="Proteomes" id="UP000749010"/>
    </source>
</evidence>
<dbReference type="EMBL" id="SPMY01000019">
    <property type="protein sequence ID" value="NMQ27626.1"/>
    <property type="molecule type" value="Genomic_DNA"/>
</dbReference>
<gene>
    <name evidence="3" type="ORF">E4Q23_07570</name>
</gene>
<organism evidence="3 4">
    <name type="scientific">Candidatus Accumulibacter phosphatis</name>
    <dbReference type="NCBI Taxonomy" id="327160"/>
    <lineage>
        <taxon>Bacteria</taxon>
        <taxon>Pseudomonadati</taxon>
        <taxon>Pseudomonadota</taxon>
        <taxon>Betaproteobacteria</taxon>
        <taxon>Candidatus Accumulibacter</taxon>
    </lineage>
</organism>
<comment type="caution">
    <text evidence="3">The sequence shown here is derived from an EMBL/GenBank/DDBJ whole genome shotgun (WGS) entry which is preliminary data.</text>
</comment>
<feature type="coiled-coil region" evidence="1">
    <location>
        <begin position="53"/>
        <end position="87"/>
    </location>
</feature>
<dbReference type="RefSeq" id="WP_169066075.1">
    <property type="nucleotide sequence ID" value="NZ_SPMY01000019.1"/>
</dbReference>
<keyword evidence="4" id="KW-1185">Reference proteome</keyword>
<feature type="region of interest" description="Disordered" evidence="2">
    <location>
        <begin position="1"/>
        <end position="46"/>
    </location>
</feature>
<feature type="compositionally biased region" description="Basic and acidic residues" evidence="2">
    <location>
        <begin position="26"/>
        <end position="46"/>
    </location>
</feature>
<keyword evidence="1" id="KW-0175">Coiled coil</keyword>
<feature type="compositionally biased region" description="Basic residues" evidence="2">
    <location>
        <begin position="1"/>
        <end position="10"/>
    </location>
</feature>
<proteinExistence type="predicted"/>
<sequence>MERKSQRHHPSMPPMANDAPSAEQAIRQRAEEALRQQTDRALEEDASLSREAIRDALLELRVHQIELEMQNEELRRTQLELEAARTRYFDIYDLAPVAYCSVSQAGLILEANLTAAPCSSCASAASFARPTRMSSTCTTNRPCQQARRQAATCAC</sequence>
<dbReference type="Proteomes" id="UP000749010">
    <property type="component" value="Unassembled WGS sequence"/>
</dbReference>
<name>A0ABX1TTP0_9PROT</name>
<evidence type="ECO:0000313" key="3">
    <source>
        <dbReference type="EMBL" id="NMQ27626.1"/>
    </source>
</evidence>
<evidence type="ECO:0000256" key="2">
    <source>
        <dbReference type="SAM" id="MobiDB-lite"/>
    </source>
</evidence>
<reference evidence="3 4" key="1">
    <citation type="submission" date="2019-03" db="EMBL/GenBank/DDBJ databases">
        <title>Metabolic reconstructions from genomes of highly enriched 'Candidatus Accumulibacter' and 'Candidatus Competibacter' bioreactor populations.</title>
        <authorList>
            <person name="Annavajhala M.K."/>
            <person name="Welles L."/>
            <person name="Abbas B."/>
            <person name="Sorokin D."/>
            <person name="Park H."/>
            <person name="Van Loosdrecht M."/>
            <person name="Chandran K."/>
        </authorList>
    </citation>
    <scope>NUCLEOTIDE SEQUENCE [LARGE SCALE GENOMIC DNA]</scope>
    <source>
        <strain evidence="3 4">SBR_S</strain>
    </source>
</reference>